<organism evidence="1">
    <name type="scientific">Arundo donax</name>
    <name type="common">Giant reed</name>
    <name type="synonym">Donax arundinaceus</name>
    <dbReference type="NCBI Taxonomy" id="35708"/>
    <lineage>
        <taxon>Eukaryota</taxon>
        <taxon>Viridiplantae</taxon>
        <taxon>Streptophyta</taxon>
        <taxon>Embryophyta</taxon>
        <taxon>Tracheophyta</taxon>
        <taxon>Spermatophyta</taxon>
        <taxon>Magnoliopsida</taxon>
        <taxon>Liliopsida</taxon>
        <taxon>Poales</taxon>
        <taxon>Poaceae</taxon>
        <taxon>PACMAD clade</taxon>
        <taxon>Arundinoideae</taxon>
        <taxon>Arundineae</taxon>
        <taxon>Arundo</taxon>
    </lineage>
</organism>
<evidence type="ECO:0000313" key="1">
    <source>
        <dbReference type="EMBL" id="JAD43492.1"/>
    </source>
</evidence>
<sequence length="36" mass="4436">MLRFLFHFVMCPFCCLVPCSLFDIDSFIYAFHYYDM</sequence>
<dbReference type="InterPro" id="IPR011767">
    <property type="entry name" value="GLR_AS"/>
</dbReference>
<proteinExistence type="predicted"/>
<reference evidence="1" key="2">
    <citation type="journal article" date="2015" name="Data Brief">
        <title>Shoot transcriptome of the giant reed, Arundo donax.</title>
        <authorList>
            <person name="Barrero R.A."/>
            <person name="Guerrero F.D."/>
            <person name="Moolhuijzen P."/>
            <person name="Goolsby J.A."/>
            <person name="Tidwell J."/>
            <person name="Bellgard S.E."/>
            <person name="Bellgard M.I."/>
        </authorList>
    </citation>
    <scope>NUCLEOTIDE SEQUENCE</scope>
    <source>
        <tissue evidence="1">Shoot tissue taken approximately 20 cm above the soil surface</tissue>
    </source>
</reference>
<dbReference type="AlphaFoldDB" id="A0A0A9A8W8"/>
<protein>
    <submittedName>
        <fullName evidence="1">Uncharacterized protein</fullName>
    </submittedName>
</protein>
<name>A0A0A9A8W8_ARUDO</name>
<dbReference type="PROSITE" id="PS00195">
    <property type="entry name" value="GLUTAREDOXIN_1"/>
    <property type="match status" value="1"/>
</dbReference>
<dbReference type="EMBL" id="GBRH01254403">
    <property type="protein sequence ID" value="JAD43492.1"/>
    <property type="molecule type" value="Transcribed_RNA"/>
</dbReference>
<accession>A0A0A9A8W8</accession>
<reference evidence="1" key="1">
    <citation type="submission" date="2014-09" db="EMBL/GenBank/DDBJ databases">
        <authorList>
            <person name="Magalhaes I.L.F."/>
            <person name="Oliveira U."/>
            <person name="Santos F.R."/>
            <person name="Vidigal T.H.D.A."/>
            <person name="Brescovit A.D."/>
            <person name="Santos A.J."/>
        </authorList>
    </citation>
    <scope>NUCLEOTIDE SEQUENCE</scope>
    <source>
        <tissue evidence="1">Shoot tissue taken approximately 20 cm above the soil surface</tissue>
    </source>
</reference>